<gene>
    <name evidence="1" type="ORF">Xsto_00008</name>
</gene>
<keyword evidence="2" id="KW-1185">Reference proteome</keyword>
<evidence type="ECO:0000313" key="1">
    <source>
        <dbReference type="EMBL" id="PHM67721.1"/>
    </source>
</evidence>
<protein>
    <submittedName>
        <fullName evidence="1">Uncharacterized protein</fullName>
    </submittedName>
</protein>
<accession>A0A2D0KWD0</accession>
<dbReference type="Proteomes" id="UP000222366">
    <property type="component" value="Unassembled WGS sequence"/>
</dbReference>
<proteinExistence type="predicted"/>
<evidence type="ECO:0000313" key="2">
    <source>
        <dbReference type="Proteomes" id="UP000222366"/>
    </source>
</evidence>
<dbReference type="EMBL" id="NJAJ01000001">
    <property type="protein sequence ID" value="PHM67721.1"/>
    <property type="molecule type" value="Genomic_DNA"/>
</dbReference>
<organism evidence="1 2">
    <name type="scientific">Xenorhabdus stockiae</name>
    <dbReference type="NCBI Taxonomy" id="351614"/>
    <lineage>
        <taxon>Bacteria</taxon>
        <taxon>Pseudomonadati</taxon>
        <taxon>Pseudomonadota</taxon>
        <taxon>Gammaproteobacteria</taxon>
        <taxon>Enterobacterales</taxon>
        <taxon>Morganellaceae</taxon>
        <taxon>Xenorhabdus</taxon>
    </lineage>
</organism>
<reference evidence="1 2" key="1">
    <citation type="journal article" date="2017" name="Nat. Microbiol.">
        <title>Natural product diversity associated with the nematode symbionts Photorhabdus and Xenorhabdus.</title>
        <authorList>
            <person name="Tobias N.J."/>
            <person name="Wolff H."/>
            <person name="Djahanschiri B."/>
            <person name="Grundmann F."/>
            <person name="Kronenwerth M."/>
            <person name="Shi Y.M."/>
            <person name="Simonyi S."/>
            <person name="Grun P."/>
            <person name="Shapiro-Ilan D."/>
            <person name="Pidot S.J."/>
            <person name="Stinear T.P."/>
            <person name="Ebersberger I."/>
            <person name="Bode H.B."/>
        </authorList>
    </citation>
    <scope>NUCLEOTIDE SEQUENCE [LARGE SCALE GENOMIC DNA]</scope>
    <source>
        <strain evidence="1 2">DSM 17904</strain>
    </source>
</reference>
<comment type="caution">
    <text evidence="1">The sequence shown here is derived from an EMBL/GenBank/DDBJ whole genome shotgun (WGS) entry which is preliminary data.</text>
</comment>
<dbReference type="AlphaFoldDB" id="A0A2D0KWD0"/>
<name>A0A2D0KWD0_9GAMM</name>
<sequence length="150" mass="16753">MGVRLVVIVMTVGVVTTIYNTAEAKSPYDGEYLCKINKELNDATLRSGGMYFFSANQDTATVSYKNASFIIHEIKPQEFVSPKLTLITKFGILNKKDLLEIGENTLIYGGQGYGLGYFRPGKNEFFISKINIPSLKGAYILSLEYCVKKR</sequence>